<comment type="caution">
    <text evidence="2">The sequence shown here is derived from an EMBL/GenBank/DDBJ whole genome shotgun (WGS) entry which is preliminary data.</text>
</comment>
<dbReference type="RefSeq" id="WP_203874162.1">
    <property type="nucleotide sequence ID" value="NZ_BOOK01000010.1"/>
</dbReference>
<evidence type="ECO:0000313" key="3">
    <source>
        <dbReference type="Proteomes" id="UP000634476"/>
    </source>
</evidence>
<gene>
    <name evidence="2" type="ORF">Pta02_17440</name>
</gene>
<dbReference type="PROSITE" id="PS51257">
    <property type="entry name" value="PROKAR_LIPOPROTEIN"/>
    <property type="match status" value="1"/>
</dbReference>
<dbReference type="EMBL" id="BOOK01000010">
    <property type="protein sequence ID" value="GIH99735.1"/>
    <property type="molecule type" value="Genomic_DNA"/>
</dbReference>
<dbReference type="AlphaFoldDB" id="A0A8J3SUB9"/>
<feature type="signal peptide" evidence="1">
    <location>
        <begin position="1"/>
        <end position="22"/>
    </location>
</feature>
<evidence type="ECO:0008006" key="4">
    <source>
        <dbReference type="Google" id="ProtNLM"/>
    </source>
</evidence>
<name>A0A8J3SUB9_9ACTN</name>
<accession>A0A8J3SUB9</accession>
<dbReference type="Proteomes" id="UP000634476">
    <property type="component" value="Unassembled WGS sequence"/>
</dbReference>
<evidence type="ECO:0000256" key="1">
    <source>
        <dbReference type="SAM" id="SignalP"/>
    </source>
</evidence>
<protein>
    <recommendedName>
        <fullName evidence="4">Lipoprotein</fullName>
    </recommendedName>
</protein>
<organism evidence="2 3">
    <name type="scientific">Planobispora takensis</name>
    <dbReference type="NCBI Taxonomy" id="1367882"/>
    <lineage>
        <taxon>Bacteria</taxon>
        <taxon>Bacillati</taxon>
        <taxon>Actinomycetota</taxon>
        <taxon>Actinomycetes</taxon>
        <taxon>Streptosporangiales</taxon>
        <taxon>Streptosporangiaceae</taxon>
        <taxon>Planobispora</taxon>
    </lineage>
</organism>
<sequence>MRVARMLAVVSALAVMTGCASGPSLEDAAAELQKDTQRLETDELFKNPLSKLQILERPAKDIPCGDGTFKRVLRATADDERADEPLDAHLDRAQGVMENTLSQFFGYKLEHDFSQADSESGRLVRGAKENFGITIAVDVMPEPPTWRLRAETRCLPG</sequence>
<proteinExistence type="predicted"/>
<keyword evidence="1" id="KW-0732">Signal</keyword>
<evidence type="ECO:0000313" key="2">
    <source>
        <dbReference type="EMBL" id="GIH99735.1"/>
    </source>
</evidence>
<reference evidence="2" key="1">
    <citation type="submission" date="2021-01" db="EMBL/GenBank/DDBJ databases">
        <title>Whole genome shotgun sequence of Planobispora takensis NBRC 109077.</title>
        <authorList>
            <person name="Komaki H."/>
            <person name="Tamura T."/>
        </authorList>
    </citation>
    <scope>NUCLEOTIDE SEQUENCE</scope>
    <source>
        <strain evidence="2">NBRC 109077</strain>
    </source>
</reference>
<feature type="chain" id="PRO_5038864712" description="Lipoprotein" evidence="1">
    <location>
        <begin position="23"/>
        <end position="157"/>
    </location>
</feature>
<keyword evidence="3" id="KW-1185">Reference proteome</keyword>